<protein>
    <recommendedName>
        <fullName evidence="3">Outer membrane protein beta-barrel domain-containing protein</fullName>
    </recommendedName>
</protein>
<dbReference type="SUPFAM" id="SSF56925">
    <property type="entry name" value="OMPA-like"/>
    <property type="match status" value="1"/>
</dbReference>
<dbReference type="AlphaFoldDB" id="A0A9D9NCI3"/>
<reference evidence="1" key="1">
    <citation type="submission" date="2020-10" db="EMBL/GenBank/DDBJ databases">
        <authorList>
            <person name="Gilroy R."/>
        </authorList>
    </citation>
    <scope>NUCLEOTIDE SEQUENCE</scope>
    <source>
        <strain evidence="1">14700</strain>
    </source>
</reference>
<reference evidence="1" key="2">
    <citation type="journal article" date="2021" name="PeerJ">
        <title>Extensive microbial diversity within the chicken gut microbiome revealed by metagenomics and culture.</title>
        <authorList>
            <person name="Gilroy R."/>
            <person name="Ravi A."/>
            <person name="Getino M."/>
            <person name="Pursley I."/>
            <person name="Horton D.L."/>
            <person name="Alikhan N.F."/>
            <person name="Baker D."/>
            <person name="Gharbi K."/>
            <person name="Hall N."/>
            <person name="Watson M."/>
            <person name="Adriaenssens E.M."/>
            <person name="Foster-Nyarko E."/>
            <person name="Jarju S."/>
            <person name="Secka A."/>
            <person name="Antonio M."/>
            <person name="Oren A."/>
            <person name="Chaudhuri R.R."/>
            <person name="La Ragione R."/>
            <person name="Hildebrand F."/>
            <person name="Pallen M.J."/>
        </authorList>
    </citation>
    <scope>NUCLEOTIDE SEQUENCE</scope>
    <source>
        <strain evidence="1">14700</strain>
    </source>
</reference>
<comment type="caution">
    <text evidence="1">The sequence shown here is derived from an EMBL/GenBank/DDBJ whole genome shotgun (WGS) entry which is preliminary data.</text>
</comment>
<name>A0A9D9NCI3_9SPIO</name>
<accession>A0A9D9NCI3</accession>
<evidence type="ECO:0000313" key="1">
    <source>
        <dbReference type="EMBL" id="MBO8468481.1"/>
    </source>
</evidence>
<dbReference type="EMBL" id="JADIMF010000023">
    <property type="protein sequence ID" value="MBO8468481.1"/>
    <property type="molecule type" value="Genomic_DNA"/>
</dbReference>
<evidence type="ECO:0000313" key="2">
    <source>
        <dbReference type="Proteomes" id="UP000810292"/>
    </source>
</evidence>
<sequence length="187" mass="20205">MKRALIILLVLLTIPAGVFADKAYFSSSVGLVMPVKSYAMDVTANSITESSGLYDYKPAFTGDVAIGYEFNRYIGLGASMRVNYLPEGDAYRVIVPLYFDIKTGFGWGNINFPITISIGGHMETDSHSYSFGPSGALSVGAEISCNENVAIFFKTVGEVHISMDTDLKGFDLDVLVSPVSAGITTRW</sequence>
<proteinExistence type="predicted"/>
<gene>
    <name evidence="1" type="ORF">IAA72_01680</name>
</gene>
<dbReference type="InterPro" id="IPR011250">
    <property type="entry name" value="OMP/PagP_B-barrel"/>
</dbReference>
<organism evidence="1 2">
    <name type="scientific">Candidatus Ornithospirochaeta stercoravium</name>
    <dbReference type="NCBI Taxonomy" id="2840897"/>
    <lineage>
        <taxon>Bacteria</taxon>
        <taxon>Pseudomonadati</taxon>
        <taxon>Spirochaetota</taxon>
        <taxon>Spirochaetia</taxon>
        <taxon>Spirochaetales</taxon>
        <taxon>Spirochaetaceae</taxon>
        <taxon>Spirochaetaceae incertae sedis</taxon>
        <taxon>Candidatus Ornithospirochaeta</taxon>
    </lineage>
</organism>
<dbReference type="Proteomes" id="UP000810292">
    <property type="component" value="Unassembled WGS sequence"/>
</dbReference>
<evidence type="ECO:0008006" key="3">
    <source>
        <dbReference type="Google" id="ProtNLM"/>
    </source>
</evidence>